<gene>
    <name evidence="1" type="ORF">H1D24_28225</name>
</gene>
<evidence type="ECO:0000313" key="1">
    <source>
        <dbReference type="EMBL" id="MBA2949602.1"/>
    </source>
</evidence>
<reference evidence="1 2" key="1">
    <citation type="submission" date="2020-07" db="EMBL/GenBank/DDBJ databases">
        <title>Streptomyces isolated from Indian soil.</title>
        <authorList>
            <person name="Mandal S."/>
            <person name="Maiti P.K."/>
        </authorList>
    </citation>
    <scope>NUCLEOTIDE SEQUENCE [LARGE SCALE GENOMIC DNA]</scope>
    <source>
        <strain evidence="1 2">PSKA28</strain>
    </source>
</reference>
<proteinExistence type="predicted"/>
<dbReference type="AlphaFoldDB" id="A0A7W0DQW3"/>
<protein>
    <submittedName>
        <fullName evidence="1">Uncharacterized protein</fullName>
    </submittedName>
</protein>
<sequence length="78" mass="8724">MYADEAYAGLARATDEDPVLGEVARRWPDWRDQTSVEQLDDPPRGIRQVLYYRSEAGDLLVETVRHGRPGPPVAATAE</sequence>
<evidence type="ECO:0000313" key="2">
    <source>
        <dbReference type="Proteomes" id="UP000545761"/>
    </source>
</evidence>
<comment type="caution">
    <text evidence="1">The sequence shown here is derived from an EMBL/GenBank/DDBJ whole genome shotgun (WGS) entry which is preliminary data.</text>
</comment>
<dbReference type="EMBL" id="JACEHE010000020">
    <property type="protein sequence ID" value="MBA2949602.1"/>
    <property type="molecule type" value="Genomic_DNA"/>
</dbReference>
<dbReference type="RefSeq" id="WP_181660533.1">
    <property type="nucleotide sequence ID" value="NZ_JACEHE010000020.1"/>
</dbReference>
<name>A0A7W0DQW3_9ACTN</name>
<accession>A0A7W0DQW3</accession>
<dbReference type="Proteomes" id="UP000545761">
    <property type="component" value="Unassembled WGS sequence"/>
</dbReference>
<organism evidence="1 2">
    <name type="scientific">Streptomyces himalayensis subsp. himalayensis</name>
    <dbReference type="NCBI Taxonomy" id="2756131"/>
    <lineage>
        <taxon>Bacteria</taxon>
        <taxon>Bacillati</taxon>
        <taxon>Actinomycetota</taxon>
        <taxon>Actinomycetes</taxon>
        <taxon>Kitasatosporales</taxon>
        <taxon>Streptomycetaceae</taxon>
        <taxon>Streptomyces</taxon>
        <taxon>Streptomyces himalayensis</taxon>
    </lineage>
</organism>